<evidence type="ECO:0000259" key="2">
    <source>
        <dbReference type="Pfam" id="PF05899"/>
    </source>
</evidence>
<dbReference type="InterPro" id="IPR014710">
    <property type="entry name" value="RmlC-like_jellyroll"/>
</dbReference>
<dbReference type="GeneID" id="33940798"/>
<evidence type="ECO:0000313" key="3">
    <source>
        <dbReference type="EMBL" id="AIJ09768.1"/>
    </source>
</evidence>
<name>A0A076LTD5_9GAMM</name>
<gene>
    <name evidence="3" type="ORF">ETEE_3346</name>
</gene>
<dbReference type="Proteomes" id="UP000028681">
    <property type="component" value="Chromosome"/>
</dbReference>
<dbReference type="KEGG" id="ete:ETEE_3346"/>
<proteinExistence type="predicted"/>
<feature type="domain" description="(S)-ureidoglycine aminohydrolase cupin" evidence="2">
    <location>
        <begin position="74"/>
        <end position="146"/>
    </location>
</feature>
<dbReference type="PANTHER" id="PTHR40943">
    <property type="entry name" value="CYTOPLASMIC PROTEIN-RELATED"/>
    <property type="match status" value="1"/>
</dbReference>
<dbReference type="SUPFAM" id="SSF51182">
    <property type="entry name" value="RmlC-like cupins"/>
    <property type="match status" value="1"/>
</dbReference>
<evidence type="ECO:0000256" key="1">
    <source>
        <dbReference type="SAM" id="SignalP"/>
    </source>
</evidence>
<dbReference type="EMBL" id="CP006664">
    <property type="protein sequence ID" value="AIJ09768.1"/>
    <property type="molecule type" value="Genomic_DNA"/>
</dbReference>
<dbReference type="PANTHER" id="PTHR40943:SF1">
    <property type="entry name" value="CYTOPLASMIC PROTEIN"/>
    <property type="match status" value="1"/>
</dbReference>
<dbReference type="Pfam" id="PF05899">
    <property type="entry name" value="Cupin_3"/>
    <property type="match status" value="1"/>
</dbReference>
<dbReference type="AlphaFoldDB" id="A0A076LTD5"/>
<dbReference type="InterPro" id="IPR011051">
    <property type="entry name" value="RmlC_Cupin_sf"/>
</dbReference>
<organism evidence="3 4">
    <name type="scientific">Edwardsiella anguillarum ET080813</name>
    <dbReference type="NCBI Taxonomy" id="667120"/>
    <lineage>
        <taxon>Bacteria</taxon>
        <taxon>Pseudomonadati</taxon>
        <taxon>Pseudomonadota</taxon>
        <taxon>Gammaproteobacteria</taxon>
        <taxon>Enterobacterales</taxon>
        <taxon>Hafniaceae</taxon>
        <taxon>Edwardsiella</taxon>
    </lineage>
</organism>
<keyword evidence="1" id="KW-0732">Signal</keyword>
<feature type="signal peptide" evidence="1">
    <location>
        <begin position="1"/>
        <end position="21"/>
    </location>
</feature>
<dbReference type="RefSeq" id="WP_049703754.1">
    <property type="nucleotide sequence ID" value="NZ_CP006664.1"/>
</dbReference>
<dbReference type="Gene3D" id="2.60.120.10">
    <property type="entry name" value="Jelly Rolls"/>
    <property type="match status" value="1"/>
</dbReference>
<sequence>MKTLFLASVTMLFSLVGYAYAAPASAVPAGILDKARPDMTLAQLEEWGDLSLLQATLLEGDGKIYGKYLINDPERNIDAGYFAVKKNKFSMTFPFSELATVLQGSVTLTNSATGERKTYHPGDSWIIRKGTPIVWETHSAEFIKYYFKVE</sequence>
<evidence type="ECO:0000313" key="4">
    <source>
        <dbReference type="Proteomes" id="UP000028681"/>
    </source>
</evidence>
<feature type="chain" id="PRO_5001714739" evidence="1">
    <location>
        <begin position="22"/>
        <end position="150"/>
    </location>
</feature>
<reference evidence="3 4" key="1">
    <citation type="journal article" date="2012" name="PLoS ONE">
        <title>Edwardsiella comparative phylogenomics reveal the new intra/inter-species taxonomic relationships, virulence evolution and niche adaptation mechanisms.</title>
        <authorList>
            <person name="Yang M."/>
            <person name="Lv Y."/>
            <person name="Xiao J."/>
            <person name="Wu H."/>
            <person name="Zheng H."/>
            <person name="Liu Q."/>
            <person name="Zhang Y."/>
            <person name="Wang Q."/>
        </authorList>
    </citation>
    <scope>NUCLEOTIDE SEQUENCE [LARGE SCALE GENOMIC DNA]</scope>
    <source>
        <strain evidence="4">080813</strain>
    </source>
</reference>
<dbReference type="HOGENOM" id="CLU_135055_0_0_6"/>
<accession>A0A076LTD5</accession>
<protein>
    <submittedName>
        <fullName evidence="3">Putative cytoplasmic protein</fullName>
    </submittedName>
</protein>
<dbReference type="InterPro" id="IPR008579">
    <property type="entry name" value="UGlyAH_Cupin_dom"/>
</dbReference>